<protein>
    <recommendedName>
        <fullName evidence="5">Enoyl-CoA hydratase</fullName>
    </recommendedName>
</protein>
<dbReference type="Pfam" id="PF00378">
    <property type="entry name" value="ECH_1"/>
    <property type="match status" value="1"/>
</dbReference>
<sequence length="278" mass="28151">MDDAPRLLLDVDGGLARITLNRAEAYNAIDLATARAFTAAVRAVGEAPGVRAVLLSGNGPAFCAGGDVKAMAAAADRAAFLRELAAEFHDGLALLAELPWPVVAAAQGVAAGAGLGLLLCADLVVAEETARLSTAYGAVGLSPDSGVSYHLPRVVGPARAFRLSLTGKVLSAAEAVAWGLVAEVVPAGRGLTRAEAVARALVTAPQPAATETKRLLRAAAARDLRTHLDDEARAIARAGASADAGRLIGAFTAGRRARTGAAGAEASQRVEPRAGTER</sequence>
<reference evidence="3 4" key="1">
    <citation type="submission" date="2020-03" db="EMBL/GenBank/DDBJ databases">
        <title>Whole genome shotgun sequence of Phytohabitans houttuyneae NBRC 108639.</title>
        <authorList>
            <person name="Komaki H."/>
            <person name="Tamura T."/>
        </authorList>
    </citation>
    <scope>NUCLEOTIDE SEQUENCE [LARGE SCALE GENOMIC DNA]</scope>
    <source>
        <strain evidence="3 4">NBRC 108639</strain>
    </source>
</reference>
<dbReference type="RefSeq" id="WP_218579285.1">
    <property type="nucleotide sequence ID" value="NZ_BAABGO010000054.1"/>
</dbReference>
<evidence type="ECO:0000313" key="3">
    <source>
        <dbReference type="EMBL" id="GFJ82354.1"/>
    </source>
</evidence>
<evidence type="ECO:0000256" key="1">
    <source>
        <dbReference type="ARBA" id="ARBA00005254"/>
    </source>
</evidence>
<comment type="caution">
    <text evidence="3">The sequence shown here is derived from an EMBL/GenBank/DDBJ whole genome shotgun (WGS) entry which is preliminary data.</text>
</comment>
<feature type="region of interest" description="Disordered" evidence="2">
    <location>
        <begin position="256"/>
        <end position="278"/>
    </location>
</feature>
<gene>
    <name evidence="3" type="ORF">Phou_065340</name>
</gene>
<feature type="compositionally biased region" description="Basic and acidic residues" evidence="2">
    <location>
        <begin position="268"/>
        <end position="278"/>
    </location>
</feature>
<organism evidence="3 4">
    <name type="scientific">Phytohabitans houttuyneae</name>
    <dbReference type="NCBI Taxonomy" id="1076126"/>
    <lineage>
        <taxon>Bacteria</taxon>
        <taxon>Bacillati</taxon>
        <taxon>Actinomycetota</taxon>
        <taxon>Actinomycetes</taxon>
        <taxon>Micromonosporales</taxon>
        <taxon>Micromonosporaceae</taxon>
    </lineage>
</organism>
<dbReference type="EMBL" id="BLPF01000002">
    <property type="protein sequence ID" value="GFJ82354.1"/>
    <property type="molecule type" value="Genomic_DNA"/>
</dbReference>
<evidence type="ECO:0000313" key="4">
    <source>
        <dbReference type="Proteomes" id="UP000482800"/>
    </source>
</evidence>
<accession>A0A6V8KEX1</accession>
<evidence type="ECO:0008006" key="5">
    <source>
        <dbReference type="Google" id="ProtNLM"/>
    </source>
</evidence>
<dbReference type="SUPFAM" id="SSF52096">
    <property type="entry name" value="ClpP/crotonase"/>
    <property type="match status" value="1"/>
</dbReference>
<evidence type="ECO:0000256" key="2">
    <source>
        <dbReference type="SAM" id="MobiDB-lite"/>
    </source>
</evidence>
<feature type="compositionally biased region" description="Low complexity" evidence="2">
    <location>
        <begin position="256"/>
        <end position="266"/>
    </location>
</feature>
<name>A0A6V8KEX1_9ACTN</name>
<dbReference type="Gene3D" id="3.90.226.10">
    <property type="entry name" value="2-enoyl-CoA Hydratase, Chain A, domain 1"/>
    <property type="match status" value="1"/>
</dbReference>
<dbReference type="InterPro" id="IPR029045">
    <property type="entry name" value="ClpP/crotonase-like_dom_sf"/>
</dbReference>
<proteinExistence type="inferred from homology"/>
<keyword evidence="4" id="KW-1185">Reference proteome</keyword>
<dbReference type="GO" id="GO:0003824">
    <property type="term" value="F:catalytic activity"/>
    <property type="evidence" value="ECO:0007669"/>
    <property type="project" value="UniProtKB-ARBA"/>
</dbReference>
<comment type="similarity">
    <text evidence="1">Belongs to the enoyl-CoA hydratase/isomerase family.</text>
</comment>
<dbReference type="CDD" id="cd06558">
    <property type="entry name" value="crotonase-like"/>
    <property type="match status" value="1"/>
</dbReference>
<dbReference type="PANTHER" id="PTHR43802">
    <property type="entry name" value="ENOYL-COA HYDRATASE"/>
    <property type="match status" value="1"/>
</dbReference>
<reference evidence="3 4" key="2">
    <citation type="submission" date="2020-03" db="EMBL/GenBank/DDBJ databases">
        <authorList>
            <person name="Ichikawa N."/>
            <person name="Kimura A."/>
            <person name="Kitahashi Y."/>
            <person name="Uohara A."/>
        </authorList>
    </citation>
    <scope>NUCLEOTIDE SEQUENCE [LARGE SCALE GENOMIC DNA]</scope>
    <source>
        <strain evidence="3 4">NBRC 108639</strain>
    </source>
</reference>
<dbReference type="InterPro" id="IPR001753">
    <property type="entry name" value="Enoyl-CoA_hydra/iso"/>
</dbReference>
<dbReference type="PANTHER" id="PTHR43802:SF1">
    <property type="entry name" value="IP11341P-RELATED"/>
    <property type="match status" value="1"/>
</dbReference>
<dbReference type="Proteomes" id="UP000482800">
    <property type="component" value="Unassembled WGS sequence"/>
</dbReference>
<dbReference type="AlphaFoldDB" id="A0A6V8KEX1"/>